<reference evidence="2" key="1">
    <citation type="submission" date="2021-01" db="EMBL/GenBank/DDBJ databases">
        <authorList>
            <person name="Kaushik A."/>
        </authorList>
    </citation>
    <scope>NUCLEOTIDE SEQUENCE</scope>
    <source>
        <strain evidence="2">Type strain: AG8-Rh-89/</strain>
    </source>
</reference>
<feature type="region of interest" description="Disordered" evidence="1">
    <location>
        <begin position="645"/>
        <end position="767"/>
    </location>
</feature>
<feature type="compositionally biased region" description="Basic and acidic residues" evidence="1">
    <location>
        <begin position="755"/>
        <end position="767"/>
    </location>
</feature>
<feature type="compositionally biased region" description="Basic residues" evidence="1">
    <location>
        <begin position="738"/>
        <end position="754"/>
    </location>
</feature>
<gene>
    <name evidence="2" type="ORF">RDB_LOCUS19537</name>
</gene>
<accession>A0A8H2XLY4</accession>
<evidence type="ECO:0000313" key="3">
    <source>
        <dbReference type="Proteomes" id="UP000663850"/>
    </source>
</evidence>
<comment type="caution">
    <text evidence="2">The sequence shown here is derived from an EMBL/GenBank/DDBJ whole genome shotgun (WGS) entry which is preliminary data.</text>
</comment>
<organism evidence="2 3">
    <name type="scientific">Rhizoctonia solani</name>
    <dbReference type="NCBI Taxonomy" id="456999"/>
    <lineage>
        <taxon>Eukaryota</taxon>
        <taxon>Fungi</taxon>
        <taxon>Dikarya</taxon>
        <taxon>Basidiomycota</taxon>
        <taxon>Agaricomycotina</taxon>
        <taxon>Agaricomycetes</taxon>
        <taxon>Cantharellales</taxon>
        <taxon>Ceratobasidiaceae</taxon>
        <taxon>Rhizoctonia</taxon>
    </lineage>
</organism>
<evidence type="ECO:0000313" key="2">
    <source>
        <dbReference type="EMBL" id="CAE6431193.1"/>
    </source>
</evidence>
<name>A0A8H2XLY4_9AGAM</name>
<dbReference type="EMBL" id="CAJMWZ010001079">
    <property type="protein sequence ID" value="CAE6431193.1"/>
    <property type="molecule type" value="Genomic_DNA"/>
</dbReference>
<feature type="compositionally biased region" description="Acidic residues" evidence="1">
    <location>
        <begin position="67"/>
        <end position="90"/>
    </location>
</feature>
<protein>
    <submittedName>
        <fullName evidence="2">Uncharacterized protein</fullName>
    </submittedName>
</protein>
<feature type="compositionally biased region" description="Basic and acidic residues" evidence="1">
    <location>
        <begin position="671"/>
        <end position="684"/>
    </location>
</feature>
<sequence>MKAFMGNAIEEFGQRFPYRHPDTPLADIRADLRPLRATRKEWAGLHQKFRHRFNYLKGVHTGKEVGDHEEEDGDEGESEDGGSEEWETESNGDTNQGTGTESVDVGSATPDAESTDAGSDDTDDPAMDYLASPERVKGWKLALDELMELTQTSWTGCTGPELKSRRVNVPNNLRQVLDLMSWGVGVELYATGIMVSPKLGHRGLNASLPRSDHYIFSKEGVRTMKAFSKFANTYFGPSLCTGSACPGPVVYGDLDRDNHPKMPWDDTATTERHRVNIFDYHWHKLRWQGGSLDVPYERIKSDAEAGRYDIVKKAMLPEEVAYMENPFTMPVEHVLPWVQHLLKSDAATLPEHRRFQYARPDLKGPVVQGYQTERAHGICLEYGPEAHSYALCVQGLETSQPTSCSDGLPLYYTNDSVYRSISFEQQSFWQEKLENDAEFSALLDALTAHDDARPFQAPAEFWERVASSMPHLKPELPASEAGIRQFITDKGRLPVAFFDFAHTGYAQWCMHHCLDWCRPDTFIHPLSGTLMGGPYSVKWAVLFLAHLMLNVILIDEDPSTANAHYAAITSRVHITFTETDKHRIYHSVTSLRDALQKSTERLTTSLAVRLVMDPYARAVQLSQDAHAHFPKELENFRWAAAVSQDDLDDNPNSSSGRMRLEKVRVSTNPARPEDSKGKAPERRVAPPMKRALSTGETMTPRVKQPHRNTTESAHRPEASASPAQALASLSIAGPSTRTRSKIQHGTKRKPKASRSKMEVVIDPRRSG</sequence>
<evidence type="ECO:0000256" key="1">
    <source>
        <dbReference type="SAM" id="MobiDB-lite"/>
    </source>
</evidence>
<proteinExistence type="predicted"/>
<feature type="compositionally biased region" description="Low complexity" evidence="1">
    <location>
        <begin position="718"/>
        <end position="732"/>
    </location>
</feature>
<dbReference type="AlphaFoldDB" id="A0A8H2XLY4"/>
<feature type="region of interest" description="Disordered" evidence="1">
    <location>
        <begin position="60"/>
        <end position="129"/>
    </location>
</feature>
<feature type="compositionally biased region" description="Polar residues" evidence="1">
    <location>
        <begin position="91"/>
        <end position="101"/>
    </location>
</feature>
<feature type="compositionally biased region" description="Basic and acidic residues" evidence="1">
    <location>
        <begin position="708"/>
        <end position="717"/>
    </location>
</feature>
<dbReference type="Proteomes" id="UP000663850">
    <property type="component" value="Unassembled WGS sequence"/>
</dbReference>